<evidence type="ECO:0000256" key="1">
    <source>
        <dbReference type="SAM" id="Coils"/>
    </source>
</evidence>
<name>A0A699YSK5_HAELA</name>
<evidence type="ECO:0000313" key="4">
    <source>
        <dbReference type="Proteomes" id="UP000485058"/>
    </source>
</evidence>
<sequence length="152" mass="16660">MEETMAALQQAEAEWQSSEQLVHRLSTAQQVLKQQLGDARKQIKQLQAGLKQDLIREREEKQMMEERLSAANAAEEDMLADMRAIKEKLASAQSQLALTTSNSSEGCDDGTGRGQAQPQYPAVRGSGGSSFPMGFGCVEQRECLDQLSVAVE</sequence>
<keyword evidence="4" id="KW-1185">Reference proteome</keyword>
<dbReference type="AlphaFoldDB" id="A0A699YSK5"/>
<proteinExistence type="predicted"/>
<accession>A0A699YSK5</accession>
<protein>
    <submittedName>
        <fullName evidence="3">Uncharacterized protein</fullName>
    </submittedName>
</protein>
<feature type="region of interest" description="Disordered" evidence="2">
    <location>
        <begin position="95"/>
        <end position="127"/>
    </location>
</feature>
<feature type="non-terminal residue" evidence="3">
    <location>
        <position position="1"/>
    </location>
</feature>
<evidence type="ECO:0000313" key="3">
    <source>
        <dbReference type="EMBL" id="GFH12265.1"/>
    </source>
</evidence>
<gene>
    <name evidence="3" type="ORF">HaLaN_07914</name>
</gene>
<comment type="caution">
    <text evidence="3">The sequence shown here is derived from an EMBL/GenBank/DDBJ whole genome shotgun (WGS) entry which is preliminary data.</text>
</comment>
<dbReference type="Proteomes" id="UP000485058">
    <property type="component" value="Unassembled WGS sequence"/>
</dbReference>
<dbReference type="EMBL" id="BLLF01000484">
    <property type="protein sequence ID" value="GFH12265.1"/>
    <property type="molecule type" value="Genomic_DNA"/>
</dbReference>
<feature type="coiled-coil region" evidence="1">
    <location>
        <begin position="1"/>
        <end position="95"/>
    </location>
</feature>
<organism evidence="3 4">
    <name type="scientific">Haematococcus lacustris</name>
    <name type="common">Green alga</name>
    <name type="synonym">Haematococcus pluvialis</name>
    <dbReference type="NCBI Taxonomy" id="44745"/>
    <lineage>
        <taxon>Eukaryota</taxon>
        <taxon>Viridiplantae</taxon>
        <taxon>Chlorophyta</taxon>
        <taxon>core chlorophytes</taxon>
        <taxon>Chlorophyceae</taxon>
        <taxon>CS clade</taxon>
        <taxon>Chlamydomonadales</taxon>
        <taxon>Haematococcaceae</taxon>
        <taxon>Haematococcus</taxon>
    </lineage>
</organism>
<feature type="non-terminal residue" evidence="3">
    <location>
        <position position="152"/>
    </location>
</feature>
<reference evidence="3 4" key="1">
    <citation type="submission" date="2020-02" db="EMBL/GenBank/DDBJ databases">
        <title>Draft genome sequence of Haematococcus lacustris strain NIES-144.</title>
        <authorList>
            <person name="Morimoto D."/>
            <person name="Nakagawa S."/>
            <person name="Yoshida T."/>
            <person name="Sawayama S."/>
        </authorList>
    </citation>
    <scope>NUCLEOTIDE SEQUENCE [LARGE SCALE GENOMIC DNA]</scope>
    <source>
        <strain evidence="3 4">NIES-144</strain>
    </source>
</reference>
<evidence type="ECO:0000256" key="2">
    <source>
        <dbReference type="SAM" id="MobiDB-lite"/>
    </source>
</evidence>
<feature type="compositionally biased region" description="Polar residues" evidence="2">
    <location>
        <begin position="95"/>
        <end position="105"/>
    </location>
</feature>
<keyword evidence="1" id="KW-0175">Coiled coil</keyword>